<evidence type="ECO:0000256" key="1">
    <source>
        <dbReference type="SAM" id="MobiDB-lite"/>
    </source>
</evidence>
<dbReference type="Proteomes" id="UP000007842">
    <property type="component" value="Chromosome"/>
</dbReference>
<proteinExistence type="predicted"/>
<dbReference type="AlphaFoldDB" id="G8WX02"/>
<dbReference type="HOGENOM" id="CLU_3349015_0_0_11"/>
<evidence type="ECO:0000313" key="2">
    <source>
        <dbReference type="EMBL" id="AEW95516.1"/>
    </source>
</evidence>
<keyword evidence="3" id="KW-1185">Reference proteome</keyword>
<name>G8WX02_STREN</name>
<sequence>MVEAEVSPRRISEGKLPAPPAAFGKRITWFKVLRQLS</sequence>
<feature type="region of interest" description="Disordered" evidence="1">
    <location>
        <begin position="1"/>
        <end position="21"/>
    </location>
</feature>
<evidence type="ECO:0000313" key="3">
    <source>
        <dbReference type="Proteomes" id="UP000007842"/>
    </source>
</evidence>
<organism evidence="2 3">
    <name type="scientific">Streptantibioticus cattleyicolor (strain ATCC 35852 / DSM 46488 / JCM 4925 / NBRC 14057 / NRRL 8057)</name>
    <name type="common">Streptomyces cattleya</name>
    <dbReference type="NCBI Taxonomy" id="1003195"/>
    <lineage>
        <taxon>Bacteria</taxon>
        <taxon>Bacillati</taxon>
        <taxon>Actinomycetota</taxon>
        <taxon>Actinomycetes</taxon>
        <taxon>Kitasatosporales</taxon>
        <taxon>Streptomycetaceae</taxon>
        <taxon>Streptantibioticus</taxon>
    </lineage>
</organism>
<accession>G8WX02</accession>
<reference evidence="3" key="1">
    <citation type="submission" date="2011-12" db="EMBL/GenBank/DDBJ databases">
        <title>Complete genome sequence of Streptomyces cattleya strain DSM 46488.</title>
        <authorList>
            <person name="Ou H.-Y."/>
            <person name="Li P."/>
            <person name="Zhao C."/>
            <person name="O'Hagan D."/>
            <person name="Deng Z."/>
        </authorList>
    </citation>
    <scope>NUCLEOTIDE SEQUENCE [LARGE SCALE GENOMIC DNA]</scope>
    <source>
        <strain evidence="3">ATCC 35852 / DSM 46488 / JCM 4925 / NBRC 14057 / NRRL 8057</strain>
    </source>
</reference>
<dbReference type="KEGG" id="scy:SCATT_31450"/>
<protein>
    <submittedName>
        <fullName evidence="2">Uncharacterized protein</fullName>
    </submittedName>
</protein>
<gene>
    <name evidence="2" type="ordered locus">SCATT_31450</name>
</gene>
<dbReference type="EMBL" id="CP003219">
    <property type="protein sequence ID" value="AEW95516.1"/>
    <property type="molecule type" value="Genomic_DNA"/>
</dbReference>
<feature type="compositionally biased region" description="Basic and acidic residues" evidence="1">
    <location>
        <begin position="1"/>
        <end position="13"/>
    </location>
</feature>